<dbReference type="InterPro" id="IPR013785">
    <property type="entry name" value="Aldolase_TIM"/>
</dbReference>
<dbReference type="CDD" id="cd00405">
    <property type="entry name" value="PRAI"/>
    <property type="match status" value="1"/>
</dbReference>
<dbReference type="GO" id="GO:0000162">
    <property type="term" value="P:L-tryptophan biosynthetic process"/>
    <property type="evidence" value="ECO:0007669"/>
    <property type="project" value="UniProtKB-UniRule"/>
</dbReference>
<dbReference type="PANTHER" id="PTHR42894">
    <property type="entry name" value="N-(5'-PHOSPHORIBOSYL)ANTHRANILATE ISOMERASE"/>
    <property type="match status" value="1"/>
</dbReference>
<dbReference type="Pfam" id="PF00697">
    <property type="entry name" value="PRAI"/>
    <property type="match status" value="1"/>
</dbReference>
<dbReference type="RefSeq" id="WP_212980010.1">
    <property type="nucleotide sequence ID" value="NZ_AP025343.1"/>
</dbReference>
<evidence type="ECO:0000256" key="7">
    <source>
        <dbReference type="ARBA" id="ARBA00023141"/>
    </source>
</evidence>
<keyword evidence="12" id="KW-1185">Reference proteome</keyword>
<comment type="catalytic activity">
    <reaction evidence="1 9">
        <text>N-(5-phospho-beta-D-ribosyl)anthranilate = 1-(2-carboxyphenylamino)-1-deoxy-D-ribulose 5-phosphate</text>
        <dbReference type="Rhea" id="RHEA:21540"/>
        <dbReference type="ChEBI" id="CHEBI:18277"/>
        <dbReference type="ChEBI" id="CHEBI:58613"/>
        <dbReference type="EC" id="5.3.1.24"/>
    </reaction>
</comment>
<reference evidence="11 12" key="1">
    <citation type="submission" date="2021-03" db="EMBL/GenBank/DDBJ databases">
        <title>Antimicrobial resistance genes in bacteria isolated from Japanese honey, and their potential for conferring macrolide and lincosamide resistance in the American foulbrood pathogen Paenibacillus larvae.</title>
        <authorList>
            <person name="Okamoto M."/>
            <person name="Kumagai M."/>
            <person name="Kanamori H."/>
            <person name="Takamatsu D."/>
        </authorList>
    </citation>
    <scope>NUCLEOTIDE SEQUENCE [LARGE SCALE GENOMIC DNA]</scope>
    <source>
        <strain evidence="11 12">J34TS1</strain>
    </source>
</reference>
<comment type="caution">
    <text evidence="11">The sequence shown here is derived from an EMBL/GenBank/DDBJ whole genome shotgun (WGS) entry which is preliminary data.</text>
</comment>
<dbReference type="AlphaFoldDB" id="A0A920CTT4"/>
<evidence type="ECO:0000256" key="2">
    <source>
        <dbReference type="ARBA" id="ARBA00004664"/>
    </source>
</evidence>
<gene>
    <name evidence="9 11" type="primary">trpF</name>
    <name evidence="11" type="ORF">J34TS1_43040</name>
</gene>
<keyword evidence="7 9" id="KW-0057">Aromatic amino acid biosynthesis</keyword>
<feature type="domain" description="N-(5'phosphoribosyl) anthranilate isomerase (PRAI)" evidence="10">
    <location>
        <begin position="6"/>
        <end position="218"/>
    </location>
</feature>
<dbReference type="PANTHER" id="PTHR42894:SF1">
    <property type="entry name" value="N-(5'-PHOSPHORIBOSYL)ANTHRANILATE ISOMERASE"/>
    <property type="match status" value="1"/>
</dbReference>
<keyword evidence="5 9" id="KW-0028">Amino-acid biosynthesis</keyword>
<organism evidence="11 12">
    <name type="scientific">Paenibacillus azoreducens</name>
    <dbReference type="NCBI Taxonomy" id="116718"/>
    <lineage>
        <taxon>Bacteria</taxon>
        <taxon>Bacillati</taxon>
        <taxon>Bacillota</taxon>
        <taxon>Bacilli</taxon>
        <taxon>Bacillales</taxon>
        <taxon>Paenibacillaceae</taxon>
        <taxon>Paenibacillus</taxon>
    </lineage>
</organism>
<name>A0A920CTT4_9BACL</name>
<dbReference type="EC" id="5.3.1.24" evidence="3 9"/>
<evidence type="ECO:0000256" key="5">
    <source>
        <dbReference type="ARBA" id="ARBA00022605"/>
    </source>
</evidence>
<keyword evidence="8 9" id="KW-0413">Isomerase</keyword>
<dbReference type="InterPro" id="IPR001240">
    <property type="entry name" value="PRAI_dom"/>
</dbReference>
<dbReference type="InterPro" id="IPR011060">
    <property type="entry name" value="RibuloseP-bd_barrel"/>
</dbReference>
<dbReference type="HAMAP" id="MF_00135">
    <property type="entry name" value="PRAI"/>
    <property type="match status" value="1"/>
</dbReference>
<proteinExistence type="inferred from homology"/>
<evidence type="ECO:0000256" key="8">
    <source>
        <dbReference type="ARBA" id="ARBA00023235"/>
    </source>
</evidence>
<dbReference type="Gene3D" id="3.20.20.70">
    <property type="entry name" value="Aldolase class I"/>
    <property type="match status" value="1"/>
</dbReference>
<dbReference type="GO" id="GO:0004640">
    <property type="term" value="F:phosphoribosylanthranilate isomerase activity"/>
    <property type="evidence" value="ECO:0007669"/>
    <property type="project" value="UniProtKB-UniRule"/>
</dbReference>
<dbReference type="EMBL" id="BORT01000022">
    <property type="protein sequence ID" value="GIO49539.1"/>
    <property type="molecule type" value="Genomic_DNA"/>
</dbReference>
<evidence type="ECO:0000256" key="4">
    <source>
        <dbReference type="ARBA" id="ARBA00022272"/>
    </source>
</evidence>
<evidence type="ECO:0000256" key="1">
    <source>
        <dbReference type="ARBA" id="ARBA00001164"/>
    </source>
</evidence>
<evidence type="ECO:0000313" key="12">
    <source>
        <dbReference type="Proteomes" id="UP000682811"/>
    </source>
</evidence>
<keyword evidence="6 9" id="KW-0822">Tryptophan biosynthesis</keyword>
<dbReference type="Proteomes" id="UP000682811">
    <property type="component" value="Unassembled WGS sequence"/>
</dbReference>
<protein>
    <recommendedName>
        <fullName evidence="4 9">N-(5'-phosphoribosyl)anthranilate isomerase</fullName>
        <shortName evidence="9">PRAI</shortName>
        <ecNumber evidence="3 9">5.3.1.24</ecNumber>
    </recommendedName>
</protein>
<accession>A0A920CTT4</accession>
<evidence type="ECO:0000256" key="3">
    <source>
        <dbReference type="ARBA" id="ARBA00012572"/>
    </source>
</evidence>
<evidence type="ECO:0000259" key="10">
    <source>
        <dbReference type="Pfam" id="PF00697"/>
    </source>
</evidence>
<dbReference type="SUPFAM" id="SSF51366">
    <property type="entry name" value="Ribulose-phoshate binding barrel"/>
    <property type="match status" value="1"/>
</dbReference>
<evidence type="ECO:0000256" key="6">
    <source>
        <dbReference type="ARBA" id="ARBA00022822"/>
    </source>
</evidence>
<evidence type="ECO:0000256" key="9">
    <source>
        <dbReference type="HAMAP-Rule" id="MF_00135"/>
    </source>
</evidence>
<dbReference type="InterPro" id="IPR044643">
    <property type="entry name" value="TrpF_fam"/>
</dbReference>
<sequence length="223" mass="24378">MNKTKVKICGIQGVEVLKSINKLPIDYIGFVFAKSRRQVSPQAAASMIGMLQQWERDSFPRSAGVFVNPDMNQLEDVMSHARLDVIQLHGQESPEFCRDVKERFDVEVFKVISVGSKCGTDGTSAALEEYAGIIDALLLDTFEPHYGGGSGATFAWDKIPSYQEWTRNQGIPLFVAGGLDSSNVGGLIRDYNPDGVDISSGVETNGTKDLNKIAAFVERVKLA</sequence>
<comment type="pathway">
    <text evidence="2 9">Amino-acid biosynthesis; L-tryptophan biosynthesis; L-tryptophan from chorismate: step 3/5.</text>
</comment>
<comment type="similarity">
    <text evidence="9">Belongs to the TrpF family.</text>
</comment>
<evidence type="ECO:0000313" key="11">
    <source>
        <dbReference type="EMBL" id="GIO49539.1"/>
    </source>
</evidence>